<dbReference type="Proteomes" id="UP000663838">
    <property type="component" value="Unassembled WGS sequence"/>
</dbReference>
<protein>
    <submittedName>
        <fullName evidence="5">Uncharacterized protein</fullName>
    </submittedName>
</protein>
<sequence length="371" mass="43399">MNINSHNIQQRSYMNNNDFDEVSRSFHGRKLLQINNSSSSLNVSEPTFIVLLCIIPILTIVLLIAITIFCYRYYSHHQTKLKNRYKYGNIFQNVSSKQNYQQPIIPISMTPTSGSAYSVRSTEQLFANRHEHDRTSSIDQLPSRRLQQSMIDAYLNDLHSFQPSQITVEQLKSYLFVDLHSTSSETLPDNMSKVTSDNTTTINFDRSTRNETQRKRHHEYLAQQQGRFTSKLRQPYNSRFIIRERLLPNNLRQLPQLRQQSTQQQGNLFRRDNINEGTSTIDTIDDYQDTNVHRVDQNQIMQTIEEEKPSMVPQCIPRSVLPSLHLHYNRTPYYFEKVSTSNADDSDIEVPFKTFPFMSKIIIYTNDTIIV</sequence>
<dbReference type="EMBL" id="CAJNYT010003556">
    <property type="protein sequence ID" value="CAF3576358.1"/>
    <property type="molecule type" value="Genomic_DNA"/>
</dbReference>
<keyword evidence="1" id="KW-0472">Membrane</keyword>
<dbReference type="AlphaFoldDB" id="A0A820H445"/>
<dbReference type="Proteomes" id="UP000663848">
    <property type="component" value="Unassembled WGS sequence"/>
</dbReference>
<dbReference type="Proteomes" id="UP000663851">
    <property type="component" value="Unassembled WGS sequence"/>
</dbReference>
<keyword evidence="1" id="KW-0812">Transmembrane</keyword>
<reference evidence="5" key="1">
    <citation type="submission" date="2021-02" db="EMBL/GenBank/DDBJ databases">
        <authorList>
            <person name="Nowell W R."/>
        </authorList>
    </citation>
    <scope>NUCLEOTIDE SEQUENCE</scope>
</reference>
<evidence type="ECO:0000313" key="2">
    <source>
        <dbReference type="EMBL" id="CAF3394030.1"/>
    </source>
</evidence>
<dbReference type="EMBL" id="CAJOBO010000783">
    <property type="protein sequence ID" value="CAF4288881.1"/>
    <property type="molecule type" value="Genomic_DNA"/>
</dbReference>
<name>A0A820H445_9BILA</name>
<evidence type="ECO:0000313" key="3">
    <source>
        <dbReference type="EMBL" id="CAF3556643.1"/>
    </source>
</evidence>
<evidence type="ECO:0000313" key="5">
    <source>
        <dbReference type="EMBL" id="CAF4288881.1"/>
    </source>
</evidence>
<evidence type="ECO:0000256" key="1">
    <source>
        <dbReference type="SAM" id="Phobius"/>
    </source>
</evidence>
<feature type="transmembrane region" description="Helical" evidence="1">
    <location>
        <begin position="48"/>
        <end position="74"/>
    </location>
</feature>
<gene>
    <name evidence="4" type="ORF">GRG538_LOCUS21490</name>
    <name evidence="5" type="ORF">HFQ381_LOCUS12776</name>
    <name evidence="3" type="ORF">LUA448_LOCUS28237</name>
    <name evidence="6" type="ORF">QYT958_LOCUS16423</name>
    <name evidence="2" type="ORF">TIS948_LOCUS27108</name>
    <name evidence="7" type="ORF">TOA249_LOCUS16014</name>
</gene>
<accession>A0A820H445</accession>
<dbReference type="EMBL" id="CAJOBR010002377">
    <property type="protein sequence ID" value="CAF4677456.1"/>
    <property type="molecule type" value="Genomic_DNA"/>
</dbReference>
<dbReference type="OrthoDB" id="10042956at2759"/>
<dbReference type="EMBL" id="CAJNYD010003969">
    <property type="protein sequence ID" value="CAF3556643.1"/>
    <property type="molecule type" value="Genomic_DNA"/>
</dbReference>
<keyword evidence="1" id="KW-1133">Transmembrane helix</keyword>
<evidence type="ECO:0000313" key="7">
    <source>
        <dbReference type="EMBL" id="CAF4683624.1"/>
    </source>
</evidence>
<evidence type="ECO:0000313" key="6">
    <source>
        <dbReference type="EMBL" id="CAF4677456.1"/>
    </source>
</evidence>
<comment type="caution">
    <text evidence="5">The sequence shown here is derived from an EMBL/GenBank/DDBJ whole genome shotgun (WGS) entry which is preliminary data.</text>
</comment>
<evidence type="ECO:0000313" key="4">
    <source>
        <dbReference type="EMBL" id="CAF3576358.1"/>
    </source>
</evidence>
<organism evidence="5 8">
    <name type="scientific">Rotaria socialis</name>
    <dbReference type="NCBI Taxonomy" id="392032"/>
    <lineage>
        <taxon>Eukaryota</taxon>
        <taxon>Metazoa</taxon>
        <taxon>Spiralia</taxon>
        <taxon>Gnathifera</taxon>
        <taxon>Rotifera</taxon>
        <taxon>Eurotatoria</taxon>
        <taxon>Bdelloidea</taxon>
        <taxon>Philodinida</taxon>
        <taxon>Philodinidae</taxon>
        <taxon>Rotaria</taxon>
    </lineage>
</organism>
<dbReference type="EMBL" id="CAJNXB010004812">
    <property type="protein sequence ID" value="CAF3394030.1"/>
    <property type="molecule type" value="Genomic_DNA"/>
</dbReference>
<dbReference type="Proteomes" id="UP000663872">
    <property type="component" value="Unassembled WGS sequence"/>
</dbReference>
<dbReference type="EMBL" id="CAJOBS010001070">
    <property type="protein sequence ID" value="CAF4683624.1"/>
    <property type="molecule type" value="Genomic_DNA"/>
</dbReference>
<evidence type="ECO:0000313" key="8">
    <source>
        <dbReference type="Proteomes" id="UP000663851"/>
    </source>
</evidence>
<dbReference type="Proteomes" id="UP000663825">
    <property type="component" value="Unassembled WGS sequence"/>
</dbReference>
<proteinExistence type="predicted"/>
<dbReference type="Proteomes" id="UP000663833">
    <property type="component" value="Unassembled WGS sequence"/>
</dbReference>